<name>A0A2M7G1U3_9BACT</name>
<dbReference type="EMBL" id="PFFQ01000053">
    <property type="protein sequence ID" value="PIW15310.1"/>
    <property type="molecule type" value="Genomic_DNA"/>
</dbReference>
<comment type="caution">
    <text evidence="2">The sequence shown here is derived from an EMBL/GenBank/DDBJ whole genome shotgun (WGS) entry which is preliminary data.</text>
</comment>
<dbReference type="Proteomes" id="UP000231019">
    <property type="component" value="Unassembled WGS sequence"/>
</dbReference>
<evidence type="ECO:0000313" key="2">
    <source>
        <dbReference type="EMBL" id="PIW15310.1"/>
    </source>
</evidence>
<dbReference type="Gene3D" id="1.10.357.10">
    <property type="entry name" value="Tetracycline Repressor, domain 2"/>
    <property type="match status" value="1"/>
</dbReference>
<protein>
    <recommendedName>
        <fullName evidence="1">Tetracyclin repressor-like C-terminal domain-containing protein</fullName>
    </recommendedName>
</protein>
<reference evidence="2 3" key="1">
    <citation type="submission" date="2017-09" db="EMBL/GenBank/DDBJ databases">
        <title>Depth-based differentiation of microbial function through sediment-hosted aquifers and enrichment of novel symbionts in the deep terrestrial subsurface.</title>
        <authorList>
            <person name="Probst A.J."/>
            <person name="Ladd B."/>
            <person name="Jarett J.K."/>
            <person name="Geller-Mcgrath D.E."/>
            <person name="Sieber C.M."/>
            <person name="Emerson J.B."/>
            <person name="Anantharaman K."/>
            <person name="Thomas B.C."/>
            <person name="Malmstrom R."/>
            <person name="Stieglmeier M."/>
            <person name="Klingl A."/>
            <person name="Woyke T."/>
            <person name="Ryan C.M."/>
            <person name="Banfield J.F."/>
        </authorList>
    </citation>
    <scope>NUCLEOTIDE SEQUENCE [LARGE SCALE GENOMIC DNA]</scope>
    <source>
        <strain evidence="2">CG17_big_fil_post_rev_8_21_14_2_50_48_46</strain>
    </source>
</reference>
<evidence type="ECO:0000313" key="3">
    <source>
        <dbReference type="Proteomes" id="UP000231019"/>
    </source>
</evidence>
<dbReference type="InterPro" id="IPR036271">
    <property type="entry name" value="Tet_transcr_reg_TetR-rel_C_sf"/>
</dbReference>
<dbReference type="InterPro" id="IPR041673">
    <property type="entry name" value="TetR_C_23"/>
</dbReference>
<feature type="domain" description="Tetracyclin repressor-like C-terminal" evidence="1">
    <location>
        <begin position="81"/>
        <end position="202"/>
    </location>
</feature>
<dbReference type="Pfam" id="PF17931">
    <property type="entry name" value="TetR_C_23"/>
    <property type="match status" value="1"/>
</dbReference>
<accession>A0A2M7G1U3</accession>
<evidence type="ECO:0000259" key="1">
    <source>
        <dbReference type="Pfam" id="PF17931"/>
    </source>
</evidence>
<dbReference type="SUPFAM" id="SSF48498">
    <property type="entry name" value="Tetracyclin repressor-like, C-terminal domain"/>
    <property type="match status" value="1"/>
</dbReference>
<organism evidence="2 3">
    <name type="scientific">bacterium (Candidatus Blackallbacteria) CG17_big_fil_post_rev_8_21_14_2_50_48_46</name>
    <dbReference type="NCBI Taxonomy" id="2014261"/>
    <lineage>
        <taxon>Bacteria</taxon>
        <taxon>Candidatus Blackallbacteria</taxon>
    </lineage>
</organism>
<sequence length="217" mass="25161">MAKLQTRQILDDFVSASEQAGALPVSLNSFAQAQGYAPEALKAKFASVLEIEAAIYHFFFEETLRLLAEDAAYAEYGTQERVLAFYYTLFELLSANRDYVLLSLQKGWSPLQNIPKLKPFRQAFLSHFAELLSDLLFLPEPFKNMQAQVLSESAWLQFLSILGFWLYDRSSEKERTDVLIEKTVAADFEVLNHLNWRHTPDLLRFWLEELTPERRKQ</sequence>
<proteinExistence type="predicted"/>
<gene>
    <name evidence="2" type="ORF">COW36_18005</name>
</gene>
<dbReference type="AlphaFoldDB" id="A0A2M7G1U3"/>